<comment type="caution">
    <text evidence="2">The sequence shown here is derived from an EMBL/GenBank/DDBJ whole genome shotgun (WGS) entry which is preliminary data.</text>
</comment>
<organism evidence="2 3">
    <name type="scientific">Klebsiella pneumoniae</name>
    <dbReference type="NCBI Taxonomy" id="573"/>
    <lineage>
        <taxon>Bacteria</taxon>
        <taxon>Pseudomonadati</taxon>
        <taxon>Pseudomonadota</taxon>
        <taxon>Gammaproteobacteria</taxon>
        <taxon>Enterobacterales</taxon>
        <taxon>Enterobacteriaceae</taxon>
        <taxon>Klebsiella/Raoultella group</taxon>
        <taxon>Klebsiella</taxon>
        <taxon>Klebsiella pneumoniae complex</taxon>
    </lineage>
</organism>
<evidence type="ECO:0000313" key="1">
    <source>
        <dbReference type="EMBL" id="MBD3721902.1"/>
    </source>
</evidence>
<dbReference type="EMBL" id="JACXSV010000002">
    <property type="protein sequence ID" value="MBD3721902.1"/>
    <property type="molecule type" value="Genomic_DNA"/>
</dbReference>
<name>A0A927E3D9_KLEPN</name>
<evidence type="ECO:0000313" key="2">
    <source>
        <dbReference type="EMBL" id="MBD3721908.1"/>
    </source>
</evidence>
<gene>
    <name evidence="1" type="ORF">IE978_00065</name>
    <name evidence="2" type="ORF">IE978_00095</name>
</gene>
<reference evidence="2" key="1">
    <citation type="submission" date="2020-07" db="EMBL/GenBank/DDBJ databases">
        <title>Clinical and genomic characterization of carbapenemase-producing Enterobacterales causing secondary infections during the COVID-19 crisis at a New York City hospital.</title>
        <authorList>
            <person name="Gomez-Simmonds A."/>
            <person name="Annavajhala M.K."/>
            <person name="Uhlemann A.-C."/>
        </authorList>
    </citation>
    <scope>NUCLEOTIDE SEQUENCE</scope>
    <source>
        <strain evidence="2">KP1826</strain>
    </source>
</reference>
<proteinExistence type="predicted"/>
<dbReference type="EMBL" id="JACXSV010000002">
    <property type="protein sequence ID" value="MBD3721908.1"/>
    <property type="molecule type" value="Genomic_DNA"/>
</dbReference>
<dbReference type="AlphaFoldDB" id="A0A927E3D9"/>
<dbReference type="RefSeq" id="WP_139158428.1">
    <property type="nucleotide sequence ID" value="NZ_CABFXV010000009.1"/>
</dbReference>
<sequence>MNKKQALWIGGKMNKKEIEKRLLIFTSEIDIEDIKNDFINDEVNEDAFTGYLKLYYAIDNAIYNNKRSLFEALIYLINKDRENKDHDEQIITDYDLVYLTLNNYINIYELKMLFLLKRNINDFDFKSMISEIEKIKREVENGK</sequence>
<evidence type="ECO:0000313" key="3">
    <source>
        <dbReference type="Proteomes" id="UP000598328"/>
    </source>
</evidence>
<protein>
    <submittedName>
        <fullName evidence="2">Uncharacterized protein</fullName>
    </submittedName>
</protein>
<accession>A0A927E3D9</accession>
<dbReference type="Proteomes" id="UP000598328">
    <property type="component" value="Unassembled WGS sequence"/>
</dbReference>